<dbReference type="Pfam" id="PF13419">
    <property type="entry name" value="HAD_2"/>
    <property type="match status" value="1"/>
</dbReference>
<dbReference type="Gene3D" id="1.10.150.240">
    <property type="entry name" value="Putative phosphatase, domain 2"/>
    <property type="match status" value="1"/>
</dbReference>
<dbReference type="RefSeq" id="WP_225351366.1">
    <property type="nucleotide sequence ID" value="NZ_AZCU01000005.1"/>
</dbReference>
<dbReference type="InterPro" id="IPR023198">
    <property type="entry name" value="PGP-like_dom2"/>
</dbReference>
<dbReference type="SFLD" id="SFLDG01129">
    <property type="entry name" value="C1.5:_HAD__Beta-PGM__Phosphata"/>
    <property type="match status" value="1"/>
</dbReference>
<accession>A0A837RBP3</accession>
<evidence type="ECO:0000313" key="2">
    <source>
        <dbReference type="Proteomes" id="UP000051020"/>
    </source>
</evidence>
<dbReference type="EMBL" id="AZCU01000005">
    <property type="protein sequence ID" value="KRK25998.1"/>
    <property type="molecule type" value="Genomic_DNA"/>
</dbReference>
<proteinExistence type="predicted"/>
<gene>
    <name evidence="1" type="ORF">FD24_GL002771</name>
</gene>
<dbReference type="GeneID" id="49393192"/>
<dbReference type="PANTHER" id="PTHR43434">
    <property type="entry name" value="PHOSPHOGLYCOLATE PHOSPHATASE"/>
    <property type="match status" value="1"/>
</dbReference>
<comment type="caution">
    <text evidence="1">The sequence shown here is derived from an EMBL/GenBank/DDBJ whole genome shotgun (WGS) entry which is preliminary data.</text>
</comment>
<dbReference type="PANTHER" id="PTHR43434:SF1">
    <property type="entry name" value="PHOSPHOGLYCOLATE PHOSPHATASE"/>
    <property type="match status" value="1"/>
</dbReference>
<dbReference type="Proteomes" id="UP000051020">
    <property type="component" value="Unassembled WGS sequence"/>
</dbReference>
<dbReference type="InterPro" id="IPR041492">
    <property type="entry name" value="HAD_2"/>
</dbReference>
<dbReference type="GO" id="GO:0008967">
    <property type="term" value="F:phosphoglycolate phosphatase activity"/>
    <property type="evidence" value="ECO:0007669"/>
    <property type="project" value="TreeGrafter"/>
</dbReference>
<dbReference type="SFLD" id="SFLDG01135">
    <property type="entry name" value="C1.5.6:_HAD__Beta-PGM__Phospha"/>
    <property type="match status" value="1"/>
</dbReference>
<dbReference type="InterPro" id="IPR050155">
    <property type="entry name" value="HAD-like_hydrolase_sf"/>
</dbReference>
<dbReference type="SUPFAM" id="SSF56784">
    <property type="entry name" value="HAD-like"/>
    <property type="match status" value="1"/>
</dbReference>
<name>A0A837RBP3_LACPE</name>
<organism evidence="1 2">
    <name type="scientific">Lactiplantibacillus pentosus DSM 20314</name>
    <dbReference type="NCBI Taxonomy" id="1423791"/>
    <lineage>
        <taxon>Bacteria</taxon>
        <taxon>Bacillati</taxon>
        <taxon>Bacillota</taxon>
        <taxon>Bacilli</taxon>
        <taxon>Lactobacillales</taxon>
        <taxon>Lactobacillaceae</taxon>
        <taxon>Lactiplantibacillus</taxon>
    </lineage>
</organism>
<evidence type="ECO:0000313" key="1">
    <source>
        <dbReference type="EMBL" id="KRK25998.1"/>
    </source>
</evidence>
<dbReference type="GO" id="GO:0005829">
    <property type="term" value="C:cytosol"/>
    <property type="evidence" value="ECO:0007669"/>
    <property type="project" value="TreeGrafter"/>
</dbReference>
<dbReference type="GO" id="GO:0006281">
    <property type="term" value="P:DNA repair"/>
    <property type="evidence" value="ECO:0007669"/>
    <property type="project" value="TreeGrafter"/>
</dbReference>
<dbReference type="SFLD" id="SFLDS00003">
    <property type="entry name" value="Haloacid_Dehalogenase"/>
    <property type="match status" value="1"/>
</dbReference>
<dbReference type="Gene3D" id="3.40.50.1000">
    <property type="entry name" value="HAD superfamily/HAD-like"/>
    <property type="match status" value="1"/>
</dbReference>
<sequence length="214" mass="23943">MEGTIIMTYQALMFDIDGTLTNSQPAYTTVMREVLATYGKPFSDAQAQKTFPMAAEQAMAELGIAASEFDHFQAQYEDVMASHYDEIDLYPGITTLFERLPADLRLGIVTSQRRNELESGMRNYPFMMRMTVTISADDTERRKPDPQPLLTALGMVNVAPKNALFIGDSLSDEQTAHAANVDFGLASWGMDPNAEHVHVAHRFEQPLDILELFK</sequence>
<dbReference type="InterPro" id="IPR023214">
    <property type="entry name" value="HAD_sf"/>
</dbReference>
<dbReference type="InterPro" id="IPR006439">
    <property type="entry name" value="HAD-SF_hydro_IA"/>
</dbReference>
<dbReference type="NCBIfam" id="TIGR01549">
    <property type="entry name" value="HAD-SF-IA-v1"/>
    <property type="match status" value="1"/>
</dbReference>
<dbReference type="AlphaFoldDB" id="A0A837RBP3"/>
<dbReference type="InterPro" id="IPR036412">
    <property type="entry name" value="HAD-like_sf"/>
</dbReference>
<protein>
    <submittedName>
        <fullName evidence="1">Phosphoglycolate phosphatase</fullName>
    </submittedName>
</protein>
<reference evidence="1 2" key="1">
    <citation type="journal article" date="2015" name="Genome Announc.">
        <title>Expanding the biotechnology potential of lactobacilli through comparative genomics of 213 strains and associated genera.</title>
        <authorList>
            <person name="Sun Z."/>
            <person name="Harris H.M."/>
            <person name="McCann A."/>
            <person name="Guo C."/>
            <person name="Argimon S."/>
            <person name="Zhang W."/>
            <person name="Yang X."/>
            <person name="Jeffery I.B."/>
            <person name="Cooney J.C."/>
            <person name="Kagawa T.F."/>
            <person name="Liu W."/>
            <person name="Song Y."/>
            <person name="Salvetti E."/>
            <person name="Wrobel A."/>
            <person name="Rasinkangas P."/>
            <person name="Parkhill J."/>
            <person name="Rea M.C."/>
            <person name="O'Sullivan O."/>
            <person name="Ritari J."/>
            <person name="Douillard F.P."/>
            <person name="Paul Ross R."/>
            <person name="Yang R."/>
            <person name="Briner A.E."/>
            <person name="Felis G.E."/>
            <person name="de Vos W.M."/>
            <person name="Barrangou R."/>
            <person name="Klaenhammer T.R."/>
            <person name="Caufield P.W."/>
            <person name="Cui Y."/>
            <person name="Zhang H."/>
            <person name="O'Toole P.W."/>
        </authorList>
    </citation>
    <scope>NUCLEOTIDE SEQUENCE [LARGE SCALE GENOMIC DNA]</scope>
    <source>
        <strain evidence="1 2">DSM 20314</strain>
    </source>
</reference>